<dbReference type="EMBL" id="JAGKQH010000013">
    <property type="protein sequence ID" value="KAG6584228.1"/>
    <property type="molecule type" value="Genomic_DNA"/>
</dbReference>
<feature type="non-terminal residue" evidence="2">
    <location>
        <position position="1"/>
    </location>
</feature>
<accession>A0AAV6MPL2</accession>
<dbReference type="Proteomes" id="UP000685013">
    <property type="component" value="Chromosome 13"/>
</dbReference>
<feature type="compositionally biased region" description="Basic residues" evidence="1">
    <location>
        <begin position="12"/>
        <end position="25"/>
    </location>
</feature>
<gene>
    <name evidence="2" type="ORF">SDJN03_20160</name>
</gene>
<sequence length="190" mass="20756">MMMSSKSLRLMKNGKSKKKVRKLHSSGKTTGMTMMSMTTSPCSFGENWRATPRRNEKIFLLSYQIIGKSSKPLAPKKTVCSFVAVVIVVVVTDHESIEIINIVMESFQIDVRNVVGMSKMTAALPLNFNFLPAAPGGIILTGCHSNQGNFWKSSRSSANGANGCLQKPRIDATNMEDMAAIGQQSACFPF</sequence>
<feature type="compositionally biased region" description="Low complexity" evidence="1">
    <location>
        <begin position="1"/>
        <end position="11"/>
    </location>
</feature>
<dbReference type="AlphaFoldDB" id="A0AAV6MPL2"/>
<comment type="caution">
    <text evidence="2">The sequence shown here is derived from an EMBL/GenBank/DDBJ whole genome shotgun (WGS) entry which is preliminary data.</text>
</comment>
<protein>
    <submittedName>
        <fullName evidence="2">Uncharacterized protein</fullName>
    </submittedName>
</protein>
<evidence type="ECO:0000256" key="1">
    <source>
        <dbReference type="SAM" id="MobiDB-lite"/>
    </source>
</evidence>
<feature type="region of interest" description="Disordered" evidence="1">
    <location>
        <begin position="1"/>
        <end position="32"/>
    </location>
</feature>
<proteinExistence type="predicted"/>
<keyword evidence="3" id="KW-1185">Reference proteome</keyword>
<organism evidence="2 3">
    <name type="scientific">Cucurbita argyrosperma subsp. sororia</name>
    <dbReference type="NCBI Taxonomy" id="37648"/>
    <lineage>
        <taxon>Eukaryota</taxon>
        <taxon>Viridiplantae</taxon>
        <taxon>Streptophyta</taxon>
        <taxon>Embryophyta</taxon>
        <taxon>Tracheophyta</taxon>
        <taxon>Spermatophyta</taxon>
        <taxon>Magnoliopsida</taxon>
        <taxon>eudicotyledons</taxon>
        <taxon>Gunneridae</taxon>
        <taxon>Pentapetalae</taxon>
        <taxon>rosids</taxon>
        <taxon>fabids</taxon>
        <taxon>Cucurbitales</taxon>
        <taxon>Cucurbitaceae</taxon>
        <taxon>Cucurbiteae</taxon>
        <taxon>Cucurbita</taxon>
    </lineage>
</organism>
<name>A0AAV6MPL2_9ROSI</name>
<evidence type="ECO:0000313" key="2">
    <source>
        <dbReference type="EMBL" id="KAG6584228.1"/>
    </source>
</evidence>
<reference evidence="2 3" key="1">
    <citation type="journal article" date="2021" name="Hortic Res">
        <title>The domestication of Cucurbita argyrosperma as revealed by the genome of its wild relative.</title>
        <authorList>
            <person name="Barrera-Redondo J."/>
            <person name="Sanchez-de la Vega G."/>
            <person name="Aguirre-Liguori J.A."/>
            <person name="Castellanos-Morales G."/>
            <person name="Gutierrez-Guerrero Y.T."/>
            <person name="Aguirre-Dugua X."/>
            <person name="Aguirre-Planter E."/>
            <person name="Tenaillon M.I."/>
            <person name="Lira-Saade R."/>
            <person name="Eguiarte L.E."/>
        </authorList>
    </citation>
    <scope>NUCLEOTIDE SEQUENCE [LARGE SCALE GENOMIC DNA]</scope>
    <source>
        <strain evidence="2">JBR-2021</strain>
    </source>
</reference>
<evidence type="ECO:0000313" key="3">
    <source>
        <dbReference type="Proteomes" id="UP000685013"/>
    </source>
</evidence>